<protein>
    <submittedName>
        <fullName evidence="15">OLC1v1005749C1</fullName>
    </submittedName>
</protein>
<dbReference type="SUPFAM" id="SSF52047">
    <property type="entry name" value="RNI-like"/>
    <property type="match status" value="1"/>
</dbReference>
<dbReference type="Gene3D" id="3.80.10.10">
    <property type="entry name" value="Ribonuclease Inhibitor"/>
    <property type="match status" value="1"/>
</dbReference>
<evidence type="ECO:0000313" key="15">
    <source>
        <dbReference type="EMBL" id="CAI9106561.1"/>
    </source>
</evidence>
<keyword evidence="4" id="KW-0963">Cytoplasm</keyword>
<reference evidence="15" key="1">
    <citation type="submission" date="2023-03" db="EMBL/GenBank/DDBJ databases">
        <authorList>
            <person name="Julca I."/>
        </authorList>
    </citation>
    <scope>NUCLEOTIDE SEQUENCE</scope>
</reference>
<keyword evidence="5" id="KW-0433">Leucine-rich repeat</keyword>
<proteinExistence type="inferred from homology"/>
<dbReference type="EMBL" id="OX459122">
    <property type="protein sequence ID" value="CAI9106561.1"/>
    <property type="molecule type" value="Genomic_DNA"/>
</dbReference>
<evidence type="ECO:0000259" key="12">
    <source>
        <dbReference type="Pfam" id="PF00931"/>
    </source>
</evidence>
<dbReference type="InterPro" id="IPR044974">
    <property type="entry name" value="Disease_R_plants"/>
</dbReference>
<keyword evidence="11" id="KW-0812">Transmembrane</keyword>
<dbReference type="FunFam" id="3.40.50.300:FF:001091">
    <property type="entry name" value="Probable disease resistance protein At1g61300"/>
    <property type="match status" value="1"/>
</dbReference>
<dbReference type="Gene3D" id="1.10.10.10">
    <property type="entry name" value="Winged helix-like DNA-binding domain superfamily/Winged helix DNA-binding domain"/>
    <property type="match status" value="1"/>
</dbReference>
<keyword evidence="6" id="KW-0381">Hypersensitive response</keyword>
<keyword evidence="10" id="KW-0067">ATP-binding</keyword>
<evidence type="ECO:0000256" key="4">
    <source>
        <dbReference type="ARBA" id="ARBA00022490"/>
    </source>
</evidence>
<gene>
    <name evidence="15" type="ORF">OLC1_LOCUS15041</name>
</gene>
<evidence type="ECO:0000259" key="13">
    <source>
        <dbReference type="Pfam" id="PF23559"/>
    </source>
</evidence>
<dbReference type="FunFam" id="1.10.10.10:FF:000322">
    <property type="entry name" value="Probable disease resistance protein At1g63360"/>
    <property type="match status" value="1"/>
</dbReference>
<feature type="transmembrane region" description="Helical" evidence="11">
    <location>
        <begin position="143"/>
        <end position="166"/>
    </location>
</feature>
<dbReference type="GO" id="GO:0005737">
    <property type="term" value="C:cytoplasm"/>
    <property type="evidence" value="ECO:0007669"/>
    <property type="project" value="UniProtKB-SubCell"/>
</dbReference>
<dbReference type="SUPFAM" id="SSF52540">
    <property type="entry name" value="P-loop containing nucleoside triphosphate hydrolases"/>
    <property type="match status" value="1"/>
</dbReference>
<comment type="similarity">
    <text evidence="3">Belongs to the disease resistance NB-LRR family.</text>
</comment>
<feature type="domain" description="Disease resistance R13L4/SHOC-2-like LRR" evidence="14">
    <location>
        <begin position="617"/>
        <end position="854"/>
    </location>
</feature>
<dbReference type="Proteomes" id="UP001161247">
    <property type="component" value="Chromosome 5"/>
</dbReference>
<dbReference type="InterPro" id="IPR058922">
    <property type="entry name" value="WHD_DRP"/>
</dbReference>
<evidence type="ECO:0000256" key="11">
    <source>
        <dbReference type="SAM" id="Phobius"/>
    </source>
</evidence>
<evidence type="ECO:0000259" key="14">
    <source>
        <dbReference type="Pfam" id="PF23598"/>
    </source>
</evidence>
<evidence type="ECO:0000256" key="6">
    <source>
        <dbReference type="ARBA" id="ARBA00022667"/>
    </source>
</evidence>
<dbReference type="InterPro" id="IPR032675">
    <property type="entry name" value="LRR_dom_sf"/>
</dbReference>
<evidence type="ECO:0000256" key="8">
    <source>
        <dbReference type="ARBA" id="ARBA00022741"/>
    </source>
</evidence>
<comment type="function">
    <text evidence="1">Confers resistance to late blight (Phytophthora infestans) races carrying the avirulence gene Avr1. Resistance proteins guard the plant against pathogens that contain an appropriate avirulence protein via an indirect interaction with this avirulence protein. That triggers a defense system including the hypersensitive response, which restricts the pathogen growth.</text>
</comment>
<dbReference type="GO" id="GO:0009626">
    <property type="term" value="P:plant-type hypersensitive response"/>
    <property type="evidence" value="ECO:0007669"/>
    <property type="project" value="UniProtKB-KW"/>
</dbReference>
<keyword evidence="16" id="KW-1185">Reference proteome</keyword>
<organism evidence="15 16">
    <name type="scientific">Oldenlandia corymbosa var. corymbosa</name>
    <dbReference type="NCBI Taxonomy" id="529605"/>
    <lineage>
        <taxon>Eukaryota</taxon>
        <taxon>Viridiplantae</taxon>
        <taxon>Streptophyta</taxon>
        <taxon>Embryophyta</taxon>
        <taxon>Tracheophyta</taxon>
        <taxon>Spermatophyta</taxon>
        <taxon>Magnoliopsida</taxon>
        <taxon>eudicotyledons</taxon>
        <taxon>Gunneridae</taxon>
        <taxon>Pentapetalae</taxon>
        <taxon>asterids</taxon>
        <taxon>lamiids</taxon>
        <taxon>Gentianales</taxon>
        <taxon>Rubiaceae</taxon>
        <taxon>Rubioideae</taxon>
        <taxon>Spermacoceae</taxon>
        <taxon>Hedyotis-Oldenlandia complex</taxon>
        <taxon>Oldenlandia</taxon>
    </lineage>
</organism>
<evidence type="ECO:0000313" key="16">
    <source>
        <dbReference type="Proteomes" id="UP001161247"/>
    </source>
</evidence>
<dbReference type="GO" id="GO:0051607">
    <property type="term" value="P:defense response to virus"/>
    <property type="evidence" value="ECO:0007669"/>
    <property type="project" value="UniProtKB-ARBA"/>
</dbReference>
<dbReference type="PANTHER" id="PTHR23155">
    <property type="entry name" value="DISEASE RESISTANCE PROTEIN RP"/>
    <property type="match status" value="1"/>
</dbReference>
<feature type="domain" description="NB-ARC" evidence="12">
    <location>
        <begin position="223"/>
        <end position="384"/>
    </location>
</feature>
<accession>A0AAV1DGL5</accession>
<dbReference type="Pfam" id="PF23559">
    <property type="entry name" value="WHD_DRP"/>
    <property type="match status" value="1"/>
</dbReference>
<name>A0AAV1DGL5_OLDCO</name>
<dbReference type="InterPro" id="IPR002182">
    <property type="entry name" value="NB-ARC"/>
</dbReference>
<keyword evidence="9" id="KW-0611">Plant defense</keyword>
<evidence type="ECO:0000256" key="1">
    <source>
        <dbReference type="ARBA" id="ARBA00002074"/>
    </source>
</evidence>
<keyword evidence="11" id="KW-0472">Membrane</keyword>
<dbReference type="Pfam" id="PF00931">
    <property type="entry name" value="NB-ARC"/>
    <property type="match status" value="1"/>
</dbReference>
<dbReference type="PANTHER" id="PTHR23155:SF1152">
    <property type="entry name" value="AAA+ ATPASE DOMAIN-CONTAINING PROTEIN"/>
    <property type="match status" value="1"/>
</dbReference>
<evidence type="ECO:0000256" key="2">
    <source>
        <dbReference type="ARBA" id="ARBA00004496"/>
    </source>
</evidence>
<dbReference type="Pfam" id="PF23598">
    <property type="entry name" value="LRR_14"/>
    <property type="match status" value="1"/>
</dbReference>
<dbReference type="Gene3D" id="3.40.50.300">
    <property type="entry name" value="P-loop containing nucleotide triphosphate hydrolases"/>
    <property type="match status" value="1"/>
</dbReference>
<evidence type="ECO:0000256" key="7">
    <source>
        <dbReference type="ARBA" id="ARBA00022737"/>
    </source>
</evidence>
<dbReference type="InterPro" id="IPR055414">
    <property type="entry name" value="LRR_R13L4/SHOC2-like"/>
</dbReference>
<keyword evidence="8" id="KW-0547">Nucleotide-binding</keyword>
<dbReference type="GO" id="GO:0043531">
    <property type="term" value="F:ADP binding"/>
    <property type="evidence" value="ECO:0007669"/>
    <property type="project" value="InterPro"/>
</dbReference>
<feature type="domain" description="Disease resistance protein winged helix" evidence="13">
    <location>
        <begin position="472"/>
        <end position="542"/>
    </location>
</feature>
<dbReference type="PRINTS" id="PR00364">
    <property type="entry name" value="DISEASERSIST"/>
</dbReference>
<dbReference type="InterPro" id="IPR027417">
    <property type="entry name" value="P-loop_NTPase"/>
</dbReference>
<evidence type="ECO:0000256" key="10">
    <source>
        <dbReference type="ARBA" id="ARBA00022840"/>
    </source>
</evidence>
<dbReference type="GO" id="GO:0005524">
    <property type="term" value="F:ATP binding"/>
    <property type="evidence" value="ECO:0007669"/>
    <property type="project" value="UniProtKB-KW"/>
</dbReference>
<keyword evidence="7" id="KW-0677">Repeat</keyword>
<keyword evidence="11" id="KW-1133">Transmembrane helix</keyword>
<evidence type="ECO:0000256" key="5">
    <source>
        <dbReference type="ARBA" id="ARBA00022614"/>
    </source>
</evidence>
<comment type="subcellular location">
    <subcellularLocation>
        <location evidence="2">Cytoplasm</location>
    </subcellularLocation>
</comment>
<evidence type="ECO:0000256" key="3">
    <source>
        <dbReference type="ARBA" id="ARBA00008894"/>
    </source>
</evidence>
<dbReference type="AlphaFoldDB" id="A0AAV1DGL5"/>
<sequence length="912" mass="105250">MDKPHEESQETKLILAEIYAMINEVPSIVCFPETNKLSDFLHKIDGVKSKVRDLYVVSSFASQFDSPRTNSIGFLDTLLEDLHNMLERGVEFIPSVKNRVIGVHDGLSLLRPFLQYDLELQSEDNKFRNLQTRIVNVINFATYVIKLCATMSFSVWFGIICLPIVLQDIKLVKCGIEEIEDDLCLYRSKKLTTEMEVESNSSSLPRGITSNHEGALIGFREDAKSILNHLLGGEKALTIISISGMPGQGKTTLAKRIFHDPSIRYHFHKTAWCFVGKECKMKELMASILWFDIDKKDQEKWEIQELANCLRKSLKGKRYFVVLDDIWDVDMWRQVEESFPDDRNGSRILFTSRNHDLALQSKPNSVSHSLPLFSDEESLELAKDILSYHDGFPSKLLEVGREIAIRCKGLPLAVALIASYLKCIPQELDLWMKVAKNLKSHLASEGCMQIIEHSYKNLPIHLKPCLLYFGAFPRGAIVYAGVLMHHWIAQGWILRNEQESSKDLARQYLDYLVSQNLVIVIQRGSMGTIKRCMVHDLIYDLCLQKTLEDNLLQLVDCRAIPQEYNHHQRWLSIRYNWLNLTQLRFSSTNKNKLPTNQVYSLHWCDFVPTNYKIVCDFLSNFRVLTILDTINMRLGDSTVPEIILINIHLRYLALRGSFRFIPRSLATLWNLETLVIFAESYILQLPNFLWEIKSLRSLRVEKSCTDFDGFRRNPSTMAAASNVHTLSGVIISYNVEMLEFLRSLSRLRKLDCYYDTELHPKWLSMFGSLRKLESLKIDRHISFDAIPDCRKNGRTNLPNFPDTLKKLCLWHIGLPWKAMSVIGKLPNLQVLKLWWDAFEGTTWDLGEGEFSSLRLEEVPSSFGDICTLKTINLISSPKVLDSMRAIERQQREVGNHDFHLFVSDHDDYDRYS</sequence>
<dbReference type="InterPro" id="IPR036388">
    <property type="entry name" value="WH-like_DNA-bd_sf"/>
</dbReference>
<evidence type="ECO:0000256" key="9">
    <source>
        <dbReference type="ARBA" id="ARBA00022821"/>
    </source>
</evidence>